<evidence type="ECO:0008006" key="4">
    <source>
        <dbReference type="Google" id="ProtNLM"/>
    </source>
</evidence>
<sequence length="77" mass="8358">MQFGEIIANVLATALLVCVLAAVLFLFGGPIWPEPKARMVILLPADAMTTASVRKGNEPSLPETFDIKRALPRPKLQ</sequence>
<organism evidence="2 3">
    <name type="scientific">Mesorhizobium opportunistum (strain LMG 24607 / HAMBI 3007 / WSM2075)</name>
    <dbReference type="NCBI Taxonomy" id="536019"/>
    <lineage>
        <taxon>Bacteria</taxon>
        <taxon>Pseudomonadati</taxon>
        <taxon>Pseudomonadota</taxon>
        <taxon>Alphaproteobacteria</taxon>
        <taxon>Hyphomicrobiales</taxon>
        <taxon>Phyllobacteriaceae</taxon>
        <taxon>Mesorhizobium</taxon>
    </lineage>
</organism>
<reference evidence="2 3" key="1">
    <citation type="submission" date="2010-10" db="EMBL/GenBank/DDBJ databases">
        <title>Complete sequence of Mesorhizobium opportunistum WSM2075.</title>
        <authorList>
            <consortium name="US DOE Joint Genome Institute"/>
            <person name="Lucas S."/>
            <person name="Copeland A."/>
            <person name="Lapidus A."/>
            <person name="Cheng J.-F."/>
            <person name="Bruce D."/>
            <person name="Goodwin L."/>
            <person name="Pitluck S."/>
            <person name="Chertkov O."/>
            <person name="Misra M."/>
            <person name="Detter J.C."/>
            <person name="Han C."/>
            <person name="Tapia R."/>
            <person name="Land M."/>
            <person name="Hauser L."/>
            <person name="Kyrpides N."/>
            <person name="Ovchinnikova G."/>
            <person name="Mavrommatis K.M."/>
            <person name="Tiwari R.P."/>
            <person name="Howieson J.G."/>
            <person name="O'Hara G.W."/>
            <person name="Nandasena K.G."/>
            <person name="Woyke T."/>
        </authorList>
    </citation>
    <scope>NUCLEOTIDE SEQUENCE [LARGE SCALE GENOMIC DNA]</scope>
    <source>
        <strain evidence="3">LMG 24607 / HAMBI 3007 / WSM2075</strain>
    </source>
</reference>
<feature type="transmembrane region" description="Helical" evidence="1">
    <location>
        <begin position="6"/>
        <end position="29"/>
    </location>
</feature>
<keyword evidence="1" id="KW-0472">Membrane</keyword>
<dbReference type="EMBL" id="CP002279">
    <property type="protein sequence ID" value="AEH88767.1"/>
    <property type="molecule type" value="Genomic_DNA"/>
</dbReference>
<gene>
    <name evidence="2" type="ordered locus">Mesop_4337</name>
</gene>
<keyword evidence="1" id="KW-0812">Transmembrane</keyword>
<evidence type="ECO:0000256" key="1">
    <source>
        <dbReference type="SAM" id="Phobius"/>
    </source>
</evidence>
<name>F7Y9P1_MESOW</name>
<dbReference type="HOGENOM" id="CLU_2601938_0_0_5"/>
<keyword evidence="1" id="KW-1133">Transmembrane helix</keyword>
<proteinExistence type="predicted"/>
<protein>
    <recommendedName>
        <fullName evidence="4">Polymerase</fullName>
    </recommendedName>
</protein>
<accession>F7Y9P1</accession>
<dbReference type="AlphaFoldDB" id="F7Y9P1"/>
<dbReference type="KEGG" id="mop:Mesop_4337"/>
<evidence type="ECO:0000313" key="2">
    <source>
        <dbReference type="EMBL" id="AEH88767.1"/>
    </source>
</evidence>
<evidence type="ECO:0000313" key="3">
    <source>
        <dbReference type="Proteomes" id="UP000001623"/>
    </source>
</evidence>
<dbReference type="Proteomes" id="UP000001623">
    <property type="component" value="Chromosome"/>
</dbReference>